<dbReference type="PANTHER" id="PTHR10502:SF102">
    <property type="entry name" value="ANNEXIN B11"/>
    <property type="match status" value="1"/>
</dbReference>
<evidence type="ECO:0000259" key="8">
    <source>
        <dbReference type="PROSITE" id="PS50089"/>
    </source>
</evidence>
<evidence type="ECO:0000256" key="3">
    <source>
        <dbReference type="ARBA" id="ARBA00022771"/>
    </source>
</evidence>
<dbReference type="InterPro" id="IPR037104">
    <property type="entry name" value="Annexin_sf"/>
</dbReference>
<gene>
    <name evidence="9" type="ORF">niasHS_013014</name>
</gene>
<keyword evidence="5" id="KW-0041">Annexin</keyword>
<evidence type="ECO:0000256" key="1">
    <source>
        <dbReference type="ARBA" id="ARBA00007831"/>
    </source>
</evidence>
<keyword evidence="4" id="KW-0862">Zinc</keyword>
<proteinExistence type="inferred from homology"/>
<dbReference type="Gene3D" id="3.30.40.10">
    <property type="entry name" value="Zinc/RING finger domain, C3HC4 (zinc finger)"/>
    <property type="match status" value="1"/>
</dbReference>
<keyword evidence="10" id="KW-1185">Reference proteome</keyword>
<evidence type="ECO:0000256" key="5">
    <source>
        <dbReference type="ARBA" id="ARBA00023216"/>
    </source>
</evidence>
<feature type="domain" description="RING-type" evidence="8">
    <location>
        <begin position="227"/>
        <end position="275"/>
    </location>
</feature>
<dbReference type="Pfam" id="PF00191">
    <property type="entry name" value="Annexin"/>
    <property type="match status" value="2"/>
</dbReference>
<dbReference type="SMART" id="SM00335">
    <property type="entry name" value="ANX"/>
    <property type="match status" value="3"/>
</dbReference>
<keyword evidence="3 6" id="KW-0479">Metal-binding</keyword>
<feature type="compositionally biased region" description="Low complexity" evidence="7">
    <location>
        <begin position="698"/>
        <end position="713"/>
    </location>
</feature>
<dbReference type="EMBL" id="JBICCN010000265">
    <property type="protein sequence ID" value="KAL3081664.1"/>
    <property type="molecule type" value="Genomic_DNA"/>
</dbReference>
<dbReference type="FunFam" id="1.10.220.10:FF:000001">
    <property type="entry name" value="Annexin"/>
    <property type="match status" value="1"/>
</dbReference>
<keyword evidence="3 6" id="KW-0863">Zinc-finger</keyword>
<evidence type="ECO:0000256" key="4">
    <source>
        <dbReference type="ARBA" id="ARBA00022833"/>
    </source>
</evidence>
<dbReference type="SUPFAM" id="SSF47874">
    <property type="entry name" value="Annexin"/>
    <property type="match status" value="1"/>
</dbReference>
<keyword evidence="2" id="KW-0677">Repeat</keyword>
<dbReference type="PROSITE" id="PS51897">
    <property type="entry name" value="ANNEXIN_2"/>
    <property type="match status" value="3"/>
</dbReference>
<dbReference type="InterPro" id="IPR018502">
    <property type="entry name" value="Annexin_repeat"/>
</dbReference>
<sequence>MKEERKRNVDLEYFYKSKKFEGPKNIKNGQNIELEIDQQHNAKDESIEKVDLQFYIFIKPFGRDELPLIGHSRVKMAPEGWLLRRFLTMAVIWPNPSKRYVVNLGRIDPPGLYWNRKLMVDQKNDHGTYHALLYANTIKIGRTENSEEKMLLGYAKLEKVYDQNEPAIDFNEYQLSLPIKHSLFYKSIMEETEFVENVELKIYQFENIFANKTNKREIKKKREEEICSICLEAMKHKNEQITEIHNDGKGKIAHQFHNECIKNWFEQNKICCPLCMMEANLVLSSTFNPMFSGPSNFGPNLYMDPIGELLQIINNKKHANEFNFNQAKELLIAVVVLVATCTAFHGPTIVEKPGFNAEKEAEKLHQAIMNTKMKEITAIICSISNSQRLRLAVEFKKSYGTDVAHTLSKIDHLFIENYVKLIKYLMKTPAMHDALQMYNALKRKKYGVMIEILATRTNQQIADLRNVYDSELAIIDPPKHRPLEAYIKEKTSGPFQHLLVSLLNESRDETHASDEEMAKKEAEQFFELRRKGLAAKSPWVSKNAAEFNRVFAKGSFSQLRKFFDYYKQIVVQHQKQKRHYKDEYDKSGEYDIEAAITNEFSGIDKDGYLALIKYVRNGPKYFADLLHESITGIRKSDTDLIRILISRSEIDLAKIKEVYNKLHKTSLERQIEAKTFSNYRSGLLALLSGNISATNGTTNATNASENATNATENAKNEGKKQEMLKAAATEVSSAGPIGSPPAAENQVGQQ</sequence>
<name>A0ABD2INN1_HETSC</name>
<dbReference type="Proteomes" id="UP001620645">
    <property type="component" value="Unassembled WGS sequence"/>
</dbReference>
<dbReference type="PANTHER" id="PTHR10502">
    <property type="entry name" value="ANNEXIN"/>
    <property type="match status" value="1"/>
</dbReference>
<evidence type="ECO:0000313" key="10">
    <source>
        <dbReference type="Proteomes" id="UP001620645"/>
    </source>
</evidence>
<evidence type="ECO:0000256" key="2">
    <source>
        <dbReference type="ARBA" id="ARBA00022737"/>
    </source>
</evidence>
<dbReference type="Gene3D" id="1.10.220.10">
    <property type="entry name" value="Annexin"/>
    <property type="match status" value="4"/>
</dbReference>
<dbReference type="GO" id="GO:0008270">
    <property type="term" value="F:zinc ion binding"/>
    <property type="evidence" value="ECO:0007669"/>
    <property type="project" value="UniProtKB-KW"/>
</dbReference>
<dbReference type="CDD" id="cd16448">
    <property type="entry name" value="RING-H2"/>
    <property type="match status" value="1"/>
</dbReference>
<protein>
    <recommendedName>
        <fullName evidence="8">RING-type domain-containing protein</fullName>
    </recommendedName>
</protein>
<dbReference type="InterPro" id="IPR013083">
    <property type="entry name" value="Znf_RING/FYVE/PHD"/>
</dbReference>
<evidence type="ECO:0000313" key="9">
    <source>
        <dbReference type="EMBL" id="KAL3081664.1"/>
    </source>
</evidence>
<dbReference type="AlphaFoldDB" id="A0ABD2INN1"/>
<dbReference type="SUPFAM" id="SSF57850">
    <property type="entry name" value="RING/U-box"/>
    <property type="match status" value="1"/>
</dbReference>
<feature type="compositionally biased region" description="Basic and acidic residues" evidence="7">
    <location>
        <begin position="714"/>
        <end position="723"/>
    </location>
</feature>
<organism evidence="9 10">
    <name type="scientific">Heterodera schachtii</name>
    <name type="common">Sugarbeet cyst nematode worm</name>
    <name type="synonym">Tylenchus schachtii</name>
    <dbReference type="NCBI Taxonomy" id="97005"/>
    <lineage>
        <taxon>Eukaryota</taxon>
        <taxon>Metazoa</taxon>
        <taxon>Ecdysozoa</taxon>
        <taxon>Nematoda</taxon>
        <taxon>Chromadorea</taxon>
        <taxon>Rhabditida</taxon>
        <taxon>Tylenchina</taxon>
        <taxon>Tylenchomorpha</taxon>
        <taxon>Tylenchoidea</taxon>
        <taxon>Heteroderidae</taxon>
        <taxon>Heteroderinae</taxon>
        <taxon>Heterodera</taxon>
    </lineage>
</organism>
<evidence type="ECO:0000256" key="6">
    <source>
        <dbReference type="PROSITE-ProRule" id="PRU00175"/>
    </source>
</evidence>
<accession>A0ABD2INN1</accession>
<comment type="caution">
    <text evidence="9">The sequence shown here is derived from an EMBL/GenBank/DDBJ whole genome shotgun (WGS) entry which is preliminary data.</text>
</comment>
<reference evidence="9 10" key="1">
    <citation type="submission" date="2024-10" db="EMBL/GenBank/DDBJ databases">
        <authorList>
            <person name="Kim D."/>
        </authorList>
    </citation>
    <scope>NUCLEOTIDE SEQUENCE [LARGE SCALE GENOMIC DNA]</scope>
    <source>
        <strain evidence="9">Taebaek</strain>
    </source>
</reference>
<dbReference type="InterPro" id="IPR001841">
    <property type="entry name" value="Znf_RING"/>
</dbReference>
<dbReference type="PROSITE" id="PS50089">
    <property type="entry name" value="ZF_RING_2"/>
    <property type="match status" value="1"/>
</dbReference>
<evidence type="ECO:0000256" key="7">
    <source>
        <dbReference type="SAM" id="MobiDB-lite"/>
    </source>
</evidence>
<feature type="region of interest" description="Disordered" evidence="7">
    <location>
        <begin position="698"/>
        <end position="750"/>
    </location>
</feature>
<comment type="similarity">
    <text evidence="1">Belongs to the annexin family.</text>
</comment>